<dbReference type="SUPFAM" id="SSF51735">
    <property type="entry name" value="NAD(P)-binding Rossmann-fold domains"/>
    <property type="match status" value="1"/>
</dbReference>
<dbReference type="InterPro" id="IPR001509">
    <property type="entry name" value="Epimerase_deHydtase"/>
</dbReference>
<evidence type="ECO:0000259" key="2">
    <source>
        <dbReference type="Pfam" id="PF01370"/>
    </source>
</evidence>
<name>A0A126SYI8_9BACT</name>
<keyword evidence="1" id="KW-0520">NAD</keyword>
<organism evidence="4">
    <name type="scientific">uncultured bacterium UPO57</name>
    <dbReference type="NCBI Taxonomy" id="1776980"/>
    <lineage>
        <taxon>Bacteria</taxon>
        <taxon>environmental samples</taxon>
    </lineage>
</organism>
<protein>
    <recommendedName>
        <fullName evidence="5">NAD-dependent epimerase/dehydratase</fullName>
    </recommendedName>
</protein>
<dbReference type="Pfam" id="PF01370">
    <property type="entry name" value="Epimerase"/>
    <property type="match status" value="1"/>
</dbReference>
<dbReference type="Pfam" id="PF03807">
    <property type="entry name" value="F420_oxidored"/>
    <property type="match status" value="1"/>
</dbReference>
<dbReference type="InterPro" id="IPR028939">
    <property type="entry name" value="P5C_Rdtase_cat_N"/>
</dbReference>
<dbReference type="InterPro" id="IPR036291">
    <property type="entry name" value="NAD(P)-bd_dom_sf"/>
</dbReference>
<reference evidence="4" key="1">
    <citation type="journal article" date="2016" name="Appl. Environ. Microbiol.">
        <title>Functional Metagenomics of a Biostimulated Petroleum-Contaminated Soil Reveals an Extraordinary Diversity of Extradiol Dioxygenases.</title>
        <authorList>
            <person name="Terron-Gonzalez L."/>
            <person name="Martin-Cabello G."/>
            <person name="Ferrer M."/>
            <person name="Santero E."/>
        </authorList>
    </citation>
    <scope>NUCLEOTIDE SEQUENCE</scope>
</reference>
<evidence type="ECO:0000256" key="1">
    <source>
        <dbReference type="ARBA" id="ARBA00023027"/>
    </source>
</evidence>
<dbReference type="EMBL" id="KU144983">
    <property type="protein sequence ID" value="AMK59379.1"/>
    <property type="molecule type" value="Genomic_DNA"/>
</dbReference>
<feature type="domain" description="NAD-dependent epimerase/dehydratase" evidence="2">
    <location>
        <begin position="94"/>
        <end position="206"/>
    </location>
</feature>
<accession>A0A126SYI8</accession>
<dbReference type="AlphaFoldDB" id="A0A126SYI8"/>
<evidence type="ECO:0000313" key="4">
    <source>
        <dbReference type="EMBL" id="AMK59379.1"/>
    </source>
</evidence>
<feature type="domain" description="Pyrroline-5-carboxylate reductase catalytic N-terminal" evidence="3">
    <location>
        <begin position="8"/>
        <end position="74"/>
    </location>
</feature>
<dbReference type="PANTHER" id="PTHR43574">
    <property type="entry name" value="EPIMERASE-RELATED"/>
    <property type="match status" value="1"/>
</dbReference>
<evidence type="ECO:0008006" key="5">
    <source>
        <dbReference type="Google" id="ProtNLM"/>
    </source>
</evidence>
<sequence>MARTLLCLGYGYTARALARRLAAAGWRIAATARTPEKAAMLRADGVGAHLWDEKGVDPAAFEGADAVLISTPPGAEGCPAFAAAAGPLARGAHGVSWIGYLSSNGVYGDHGGAWVDEKSPLHPSTERARARLAAEAAWAAQARGHGLPLVIFRLPGVYGPGRSALDALREGRARRIFKQGQVFNRMHVDDIATALEASLAKPRAGALFNLSDDEPAPPQDVIEYACDLLGVAPPPLVPLEEAGLSAMAESFYADNKRVRNDLMKQALGVALAYPTYREGLRAILSAGNARPEPA</sequence>
<dbReference type="CDD" id="cd05266">
    <property type="entry name" value="SDR_a4"/>
    <property type="match status" value="1"/>
</dbReference>
<proteinExistence type="predicted"/>
<evidence type="ECO:0000259" key="3">
    <source>
        <dbReference type="Pfam" id="PF03807"/>
    </source>
</evidence>
<dbReference type="Gene3D" id="3.40.50.720">
    <property type="entry name" value="NAD(P)-binding Rossmann-like Domain"/>
    <property type="match status" value="1"/>
</dbReference>